<accession>A0A914M874</accession>
<dbReference type="AlphaFoldDB" id="A0A914M874"/>
<sequence>MKQTNLHFRDFVNNFEGELAREEFYEIDIDVDLMRGGFPKLIKPESKNVDFPLSEELENKFKNGFKQPIPLCLSEQFAHFSYIFLTKGEFFT</sequence>
<organism evidence="1 2">
    <name type="scientific">Meloidogyne incognita</name>
    <name type="common">Southern root-knot nematode worm</name>
    <name type="synonym">Oxyuris incognita</name>
    <dbReference type="NCBI Taxonomy" id="6306"/>
    <lineage>
        <taxon>Eukaryota</taxon>
        <taxon>Metazoa</taxon>
        <taxon>Ecdysozoa</taxon>
        <taxon>Nematoda</taxon>
        <taxon>Chromadorea</taxon>
        <taxon>Rhabditida</taxon>
        <taxon>Tylenchina</taxon>
        <taxon>Tylenchomorpha</taxon>
        <taxon>Tylenchoidea</taxon>
        <taxon>Meloidogynidae</taxon>
        <taxon>Meloidogyninae</taxon>
        <taxon>Meloidogyne</taxon>
        <taxon>Meloidogyne incognita group</taxon>
    </lineage>
</organism>
<proteinExistence type="predicted"/>
<protein>
    <submittedName>
        <fullName evidence="2">Uncharacterized protein</fullName>
    </submittedName>
</protein>
<evidence type="ECO:0000313" key="2">
    <source>
        <dbReference type="WBParaSite" id="Minc3s01115g20860"/>
    </source>
</evidence>
<dbReference type="Proteomes" id="UP000887563">
    <property type="component" value="Unplaced"/>
</dbReference>
<keyword evidence="1" id="KW-1185">Reference proteome</keyword>
<evidence type="ECO:0000313" key="1">
    <source>
        <dbReference type="Proteomes" id="UP000887563"/>
    </source>
</evidence>
<reference evidence="2" key="1">
    <citation type="submission" date="2022-11" db="UniProtKB">
        <authorList>
            <consortium name="WormBaseParasite"/>
        </authorList>
    </citation>
    <scope>IDENTIFICATION</scope>
</reference>
<name>A0A914M874_MELIC</name>
<dbReference type="WBParaSite" id="Minc3s01115g20860">
    <property type="protein sequence ID" value="Minc3s01115g20860"/>
    <property type="gene ID" value="Minc3s01115g20860"/>
</dbReference>